<name>A0A6H5IVY4_9HYME</name>
<dbReference type="InterPro" id="IPR043502">
    <property type="entry name" value="DNA/RNA_pol_sf"/>
</dbReference>
<dbReference type="FunFam" id="1.10.340.70:FF:000001">
    <property type="entry name" value="Retrovirus-related Pol polyprotein from transposon gypsy-like Protein"/>
    <property type="match status" value="1"/>
</dbReference>
<dbReference type="Pfam" id="PF00665">
    <property type="entry name" value="rve"/>
    <property type="match status" value="1"/>
</dbReference>
<feature type="compositionally biased region" description="Basic and acidic residues" evidence="8">
    <location>
        <begin position="198"/>
        <end position="211"/>
    </location>
</feature>
<dbReference type="Gene3D" id="3.10.10.10">
    <property type="entry name" value="HIV Type 1 Reverse Transcriptase, subunit A, domain 1"/>
    <property type="match status" value="1"/>
</dbReference>
<dbReference type="Pfam" id="PF17917">
    <property type="entry name" value="RT_RNaseH"/>
    <property type="match status" value="1"/>
</dbReference>
<accession>A0A6H5IVY4</accession>
<feature type="region of interest" description="Disordered" evidence="8">
    <location>
        <begin position="116"/>
        <end position="139"/>
    </location>
</feature>
<dbReference type="InterPro" id="IPR041588">
    <property type="entry name" value="Integrase_H2C2"/>
</dbReference>
<protein>
    <recommendedName>
        <fullName evidence="1">RNA-directed DNA polymerase</fullName>
        <ecNumber evidence="1">2.7.7.49</ecNumber>
    </recommendedName>
</protein>
<dbReference type="CDD" id="cd09274">
    <property type="entry name" value="RNase_HI_RT_Ty3"/>
    <property type="match status" value="1"/>
</dbReference>
<feature type="domain" description="Integrase catalytic" evidence="10">
    <location>
        <begin position="932"/>
        <end position="1089"/>
    </location>
</feature>
<proteinExistence type="predicted"/>
<gene>
    <name evidence="11" type="ORF">TBRA_LOCUS11817</name>
</gene>
<organism evidence="11 12">
    <name type="scientific">Trichogramma brassicae</name>
    <dbReference type="NCBI Taxonomy" id="86971"/>
    <lineage>
        <taxon>Eukaryota</taxon>
        <taxon>Metazoa</taxon>
        <taxon>Ecdysozoa</taxon>
        <taxon>Arthropoda</taxon>
        <taxon>Hexapoda</taxon>
        <taxon>Insecta</taxon>
        <taxon>Pterygota</taxon>
        <taxon>Neoptera</taxon>
        <taxon>Endopterygota</taxon>
        <taxon>Hymenoptera</taxon>
        <taxon>Apocrita</taxon>
        <taxon>Proctotrupomorpha</taxon>
        <taxon>Chalcidoidea</taxon>
        <taxon>Trichogrammatidae</taxon>
        <taxon>Trichogramma</taxon>
    </lineage>
</organism>
<dbReference type="SUPFAM" id="SSF53098">
    <property type="entry name" value="Ribonuclease H-like"/>
    <property type="match status" value="1"/>
</dbReference>
<keyword evidence="2" id="KW-0808">Transferase</keyword>
<dbReference type="Gene3D" id="3.30.420.10">
    <property type="entry name" value="Ribonuclease H-like superfamily/Ribonuclease H"/>
    <property type="match status" value="1"/>
</dbReference>
<dbReference type="InterPro" id="IPR001584">
    <property type="entry name" value="Integrase_cat-core"/>
</dbReference>
<reference evidence="11 12" key="1">
    <citation type="submission" date="2020-02" db="EMBL/GenBank/DDBJ databases">
        <authorList>
            <person name="Ferguson B K."/>
        </authorList>
    </citation>
    <scope>NUCLEOTIDE SEQUENCE [LARGE SCALE GENOMIC DNA]</scope>
</reference>
<dbReference type="PANTHER" id="PTHR37984:SF5">
    <property type="entry name" value="PROTEIN NYNRIN-LIKE"/>
    <property type="match status" value="1"/>
</dbReference>
<keyword evidence="6" id="KW-0378">Hydrolase</keyword>
<evidence type="ECO:0000256" key="6">
    <source>
        <dbReference type="ARBA" id="ARBA00022801"/>
    </source>
</evidence>
<dbReference type="GO" id="GO:0042575">
    <property type="term" value="C:DNA polymerase complex"/>
    <property type="evidence" value="ECO:0007669"/>
    <property type="project" value="UniProtKB-ARBA"/>
</dbReference>
<evidence type="ECO:0000259" key="10">
    <source>
        <dbReference type="PROSITE" id="PS50994"/>
    </source>
</evidence>
<dbReference type="Proteomes" id="UP000479190">
    <property type="component" value="Unassembled WGS sequence"/>
</dbReference>
<evidence type="ECO:0000256" key="2">
    <source>
        <dbReference type="ARBA" id="ARBA00022679"/>
    </source>
</evidence>
<dbReference type="Gene3D" id="3.30.70.270">
    <property type="match status" value="2"/>
</dbReference>
<dbReference type="OrthoDB" id="10058156at2759"/>
<dbReference type="Pfam" id="PF00078">
    <property type="entry name" value="RVT_1"/>
    <property type="match status" value="1"/>
</dbReference>
<dbReference type="Gene3D" id="3.10.20.370">
    <property type="match status" value="1"/>
</dbReference>
<dbReference type="GO" id="GO:0003676">
    <property type="term" value="F:nucleic acid binding"/>
    <property type="evidence" value="ECO:0007669"/>
    <property type="project" value="InterPro"/>
</dbReference>
<dbReference type="GO" id="GO:0015074">
    <property type="term" value="P:DNA integration"/>
    <property type="evidence" value="ECO:0007669"/>
    <property type="project" value="InterPro"/>
</dbReference>
<dbReference type="PROSITE" id="PS50994">
    <property type="entry name" value="INTEGRASE"/>
    <property type="match status" value="1"/>
</dbReference>
<dbReference type="InterPro" id="IPR043128">
    <property type="entry name" value="Rev_trsase/Diguanyl_cyclase"/>
</dbReference>
<evidence type="ECO:0000256" key="1">
    <source>
        <dbReference type="ARBA" id="ARBA00012493"/>
    </source>
</evidence>
<dbReference type="InterPro" id="IPR050951">
    <property type="entry name" value="Retrovirus_Pol_polyprotein"/>
</dbReference>
<dbReference type="PANTHER" id="PTHR37984">
    <property type="entry name" value="PROTEIN CBG26694"/>
    <property type="match status" value="1"/>
</dbReference>
<evidence type="ECO:0000256" key="3">
    <source>
        <dbReference type="ARBA" id="ARBA00022695"/>
    </source>
</evidence>
<keyword evidence="4" id="KW-0540">Nuclease</keyword>
<evidence type="ECO:0000313" key="11">
    <source>
        <dbReference type="EMBL" id="CAB0040085.1"/>
    </source>
</evidence>
<evidence type="ECO:0000256" key="5">
    <source>
        <dbReference type="ARBA" id="ARBA00022759"/>
    </source>
</evidence>
<keyword evidence="12" id="KW-1185">Reference proteome</keyword>
<dbReference type="Pfam" id="PF17921">
    <property type="entry name" value="Integrase_H2C2"/>
    <property type="match status" value="1"/>
</dbReference>
<evidence type="ECO:0000256" key="4">
    <source>
        <dbReference type="ARBA" id="ARBA00022722"/>
    </source>
</evidence>
<evidence type="ECO:0000256" key="8">
    <source>
        <dbReference type="SAM" id="MobiDB-lite"/>
    </source>
</evidence>
<evidence type="ECO:0000313" key="12">
    <source>
        <dbReference type="Proteomes" id="UP000479190"/>
    </source>
</evidence>
<dbReference type="AlphaFoldDB" id="A0A6H5IVY4"/>
<dbReference type="PROSITE" id="PS50878">
    <property type="entry name" value="RT_POL"/>
    <property type="match status" value="1"/>
</dbReference>
<dbReference type="SUPFAM" id="SSF56672">
    <property type="entry name" value="DNA/RNA polymerases"/>
    <property type="match status" value="1"/>
</dbReference>
<dbReference type="GO" id="GO:0004519">
    <property type="term" value="F:endonuclease activity"/>
    <property type="evidence" value="ECO:0007669"/>
    <property type="project" value="UniProtKB-KW"/>
</dbReference>
<dbReference type="FunFam" id="3.10.20.370:FF:000001">
    <property type="entry name" value="Retrovirus-related Pol polyprotein from transposon 17.6-like protein"/>
    <property type="match status" value="1"/>
</dbReference>
<feature type="domain" description="Reverse transcriptase" evidence="9">
    <location>
        <begin position="400"/>
        <end position="581"/>
    </location>
</feature>
<sequence length="1243" mass="141611">MGEKIAASAPLTLSEGCNDAAKKSSHNIIAVPAPLTPNEGCNGTRKKEPSKGRIENFVSAPLTLREGRVGTQGVEEIKCDKTKVFASQTRSDGNKWRERVKSAEYPSVSLPRAINESSNNTQREQFPALPLTPSEGCSKGQWRESTVASEGGILKLMHRSNEREHEKYCQEAKINKAQLELCMIPAHNQVSSSRNCTKAREPTTRSRDGSERPMFTGVTTTLGRLDVQVHINGKTERMQWRAMSYLDHDIILGADFKNLWAVDTQTVEGEWRVHKGSWMPFYREGTNSEADILVECASLAIASAAEQACIKALLDRVLGEHDDSEAESLECAGLSEITPEQEAAIRVVVDRMMTAEPGTLGLTRLTEHHIDVQGAIPIKHKMRRMSPPMLQVAHDEVKKMLTEGVIEPSASSWSSAPVIVKKADGSNRFCIDYRDLNKVTKKDAYPVQNIDAILDKLRRARYITTIDLKSAYFQIAMEESSKKYTAFAVPGAGLFQFTRLAFGLTNAPMTFQRLIDALFGPECEPFVFGYLDDIVIVTETFEQHLVWLEKVLERLNSAGLTINRKKCEFCRSSVRYLGYVLDGDGLRVDKDKVAPVMNYPAPTDLKSLRRFLGMLGWYARFIPNDAEMKLPLLKLTKKNAEWIWADDEQQQAFEALKKALTEAPVLARPDFARPFIVQCDASALAIGGVLSQVFDDGEHPIVYVSRVFTSAERNYTTSEKECLALLWTIRKLRPYLEGYKFIAVTDHSALQYLRNLKDPTGRLARWALEMQQWEFEIVHRRGKVHELPDALSRAYETNEEVCVAGVSDESDEEHRRLVENVTQNPQRWQNWRVEGGNLYHYRYDPLLDPITDCEEGWKLVVPPAQRERVMRDAHDITSAGHLGIEKTFDRVKREYYWRGMYHDVHEYVRSCDTCQRYKIDQTGPRGLMGRRVIERPWSVIACDLMEFPLSKSQNKYLIVFVDLFTRWVEFKPVRRATGKAVASALEELVLFRWETPDFLICDNGKEQVNKDVTAVLDAYGIRQVTTAPYTPRMNPTERANRTIKTMIASYVGANHRDWDKHLHELRHAMNTAVQSSTRVSPAFLNYGRHPRPVKSLRREVETPAVEYWEIDETVWLDRISRLDAIRDLVKLHLDKAHARQARHYNRGRKDVRFTEGDLVMRRTHHLSVGADGINKKLGERYEGPVKVLKVLSPSVYVVETPNDRRVAKVDVNDLKRYIQPRKTDTQIACTEFILMSSDSESDE</sequence>
<keyword evidence="3" id="KW-0548">Nucleotidyltransferase</keyword>
<dbReference type="FunFam" id="3.30.70.270:FF:000026">
    <property type="entry name" value="Transposon Ty3-G Gag-Pol polyprotein"/>
    <property type="match status" value="1"/>
</dbReference>
<keyword evidence="7" id="KW-0695">RNA-directed DNA polymerase</keyword>
<dbReference type="CDD" id="cd01647">
    <property type="entry name" value="RT_LTR"/>
    <property type="match status" value="1"/>
</dbReference>
<dbReference type="InterPro" id="IPR012337">
    <property type="entry name" value="RNaseH-like_sf"/>
</dbReference>
<dbReference type="GO" id="GO:0016787">
    <property type="term" value="F:hydrolase activity"/>
    <property type="evidence" value="ECO:0007669"/>
    <property type="project" value="UniProtKB-KW"/>
</dbReference>
<dbReference type="InterPro" id="IPR041373">
    <property type="entry name" value="RT_RNaseH"/>
</dbReference>
<evidence type="ECO:0000259" key="9">
    <source>
        <dbReference type="PROSITE" id="PS50878"/>
    </source>
</evidence>
<feature type="region of interest" description="Disordered" evidence="8">
    <location>
        <begin position="193"/>
        <end position="214"/>
    </location>
</feature>
<dbReference type="Gene3D" id="1.10.340.70">
    <property type="match status" value="1"/>
</dbReference>
<dbReference type="InterPro" id="IPR000477">
    <property type="entry name" value="RT_dom"/>
</dbReference>
<dbReference type="GO" id="GO:0003964">
    <property type="term" value="F:RNA-directed DNA polymerase activity"/>
    <property type="evidence" value="ECO:0007669"/>
    <property type="project" value="UniProtKB-KW"/>
</dbReference>
<dbReference type="InterPro" id="IPR036397">
    <property type="entry name" value="RNaseH_sf"/>
</dbReference>
<dbReference type="EC" id="2.7.7.49" evidence="1"/>
<dbReference type="EMBL" id="CADCXV010001001">
    <property type="protein sequence ID" value="CAB0040085.1"/>
    <property type="molecule type" value="Genomic_DNA"/>
</dbReference>
<evidence type="ECO:0000256" key="7">
    <source>
        <dbReference type="ARBA" id="ARBA00022918"/>
    </source>
</evidence>
<keyword evidence="5" id="KW-0255">Endonuclease</keyword>